<proteinExistence type="predicted"/>
<dbReference type="EMBL" id="CP126215">
    <property type="protein sequence ID" value="WIA16808.1"/>
    <property type="molecule type" value="Genomic_DNA"/>
</dbReference>
<feature type="signal peptide" evidence="1">
    <location>
        <begin position="1"/>
        <end position="31"/>
    </location>
</feature>
<reference evidence="2 3" key="1">
    <citation type="submission" date="2023-05" db="EMBL/GenBank/DDBJ databases">
        <title>A 100% complete, gapless, phased diploid assembly of the Scenedesmus obliquus UTEX 3031 genome.</title>
        <authorList>
            <person name="Biondi T.C."/>
            <person name="Hanschen E.R."/>
            <person name="Kwon T."/>
            <person name="Eng W."/>
            <person name="Kruse C.P.S."/>
            <person name="Koehler S.I."/>
            <person name="Kunde Y."/>
            <person name="Gleasner C.D."/>
            <person name="You Mak K.T."/>
            <person name="Polle J."/>
            <person name="Hovde B.T."/>
            <person name="Starkenburg S.R."/>
        </authorList>
    </citation>
    <scope>NUCLEOTIDE SEQUENCE [LARGE SCALE GENOMIC DNA]</scope>
    <source>
        <strain evidence="2 3">DOE0152z</strain>
    </source>
</reference>
<sequence length="180" mass="19055">MGDHTFKVSNGAHNRGLALLGLVLLLGGALANDVVLEFLALDCHSRPVPGVTITLEGCVYRQDNDGKPFVVITDANGMAGFYRSPMVVQYCFGSASHLCSWSATKGGDTYVADITTLVNQTGAPTPITPHAFAGCKCDGSDECEPVLHYPLIVLKRSGCPCPSSAPNHPHNNNNDGDDDR</sequence>
<evidence type="ECO:0000256" key="1">
    <source>
        <dbReference type="SAM" id="SignalP"/>
    </source>
</evidence>
<gene>
    <name evidence="2" type="ORF">OEZ85_013748</name>
</gene>
<protein>
    <submittedName>
        <fullName evidence="2">Uncharacterized protein</fullName>
    </submittedName>
</protein>
<feature type="chain" id="PRO_5046330488" evidence="1">
    <location>
        <begin position="32"/>
        <end position="180"/>
    </location>
</feature>
<name>A0ABY8U827_TETOB</name>
<evidence type="ECO:0000313" key="3">
    <source>
        <dbReference type="Proteomes" id="UP001244341"/>
    </source>
</evidence>
<organism evidence="2 3">
    <name type="scientific">Tetradesmus obliquus</name>
    <name type="common">Green alga</name>
    <name type="synonym">Acutodesmus obliquus</name>
    <dbReference type="NCBI Taxonomy" id="3088"/>
    <lineage>
        <taxon>Eukaryota</taxon>
        <taxon>Viridiplantae</taxon>
        <taxon>Chlorophyta</taxon>
        <taxon>core chlorophytes</taxon>
        <taxon>Chlorophyceae</taxon>
        <taxon>CS clade</taxon>
        <taxon>Sphaeropleales</taxon>
        <taxon>Scenedesmaceae</taxon>
        <taxon>Tetradesmus</taxon>
    </lineage>
</organism>
<accession>A0ABY8U827</accession>
<evidence type="ECO:0000313" key="2">
    <source>
        <dbReference type="EMBL" id="WIA16808.1"/>
    </source>
</evidence>
<keyword evidence="3" id="KW-1185">Reference proteome</keyword>
<dbReference type="Proteomes" id="UP001244341">
    <property type="component" value="Chromosome 8b"/>
</dbReference>
<keyword evidence="1" id="KW-0732">Signal</keyword>